<evidence type="ECO:0000259" key="3">
    <source>
        <dbReference type="Pfam" id="PF02481"/>
    </source>
</evidence>
<evidence type="ECO:0000313" key="5">
    <source>
        <dbReference type="EMBL" id="QAZ66610.1"/>
    </source>
</evidence>
<feature type="compositionally biased region" description="Low complexity" evidence="2">
    <location>
        <begin position="328"/>
        <end position="340"/>
    </location>
</feature>
<dbReference type="PANTHER" id="PTHR43022">
    <property type="entry name" value="PROTEIN SMF"/>
    <property type="match status" value="1"/>
</dbReference>
<evidence type="ECO:0000313" key="6">
    <source>
        <dbReference type="Proteomes" id="UP000293296"/>
    </source>
</evidence>
<reference evidence="5 6" key="1">
    <citation type="submission" date="2018-02" db="EMBL/GenBank/DDBJ databases">
        <title>Genome sequence of Desulfovibrio carbinolicus DSM 3852.</title>
        <authorList>
            <person name="Wilbanks E."/>
            <person name="Skennerton C.T."/>
            <person name="Orphan V.J."/>
        </authorList>
    </citation>
    <scope>NUCLEOTIDE SEQUENCE [LARGE SCALE GENOMIC DNA]</scope>
    <source>
        <strain evidence="5 6">DSM 3852</strain>
    </source>
</reference>
<feature type="compositionally biased region" description="Pro residues" evidence="2">
    <location>
        <begin position="341"/>
        <end position="353"/>
    </location>
</feature>
<dbReference type="Gene3D" id="3.40.50.450">
    <property type="match status" value="1"/>
</dbReference>
<dbReference type="AlphaFoldDB" id="A0A4P6HL29"/>
<dbReference type="Gene3D" id="1.10.10.10">
    <property type="entry name" value="Winged helix-like DNA-binding domain superfamily/Winged helix DNA-binding domain"/>
    <property type="match status" value="1"/>
</dbReference>
<feature type="domain" description="Smf/DprA SLOG" evidence="3">
    <location>
        <begin position="101"/>
        <end position="306"/>
    </location>
</feature>
<accession>A0A4P6HL29</accession>
<sequence>MTDSAAAPPQAATWADDDAFVAECLACLRLRLQPGIGPRTVRRIFDRYDAAVAALADARSFGPQGLCPDDAAAALARGLTSRAAEAELAAAAAKGLTPLPYFHPAYPARLRELPDPPAMLYVVGDATLLSGPCVAMVGARQCSRYGFGAAFDIAAGLAGAGVTVVSGLAYGIDRQAHLGGLSGPGRSVAILGTGLDLVYPDANLDVWRELAAGGAVVSEFAPGTPPRAANFPVRNRIIAGMSLGVMVVEAAERSGSLITARLALEQGREVFALPGPVNLPTFAGCHALLSQGARLVQTADDIVSALARELAPFVGAPRPVPPARAPRRVTPPVAASQAAPPDRPGLPGPPGRPVRPVRAGRPAKVAKPSAPLLAAAQPKRAAATSSPEPSSAASPRPAAAALALAPLEAAALAALADGHKRHIDALAAELAVAAKDLSSTLVLLEIKGLVRKWPGMYYSGEAQG</sequence>
<dbReference type="KEGG" id="dcb:C3Y92_04875"/>
<feature type="compositionally biased region" description="Low complexity" evidence="2">
    <location>
        <begin position="354"/>
        <end position="397"/>
    </location>
</feature>
<gene>
    <name evidence="5" type="primary">dprA</name>
    <name evidence="5" type="ORF">C3Y92_04875</name>
</gene>
<comment type="similarity">
    <text evidence="1">Belongs to the DprA/Smf family.</text>
</comment>
<dbReference type="PANTHER" id="PTHR43022:SF1">
    <property type="entry name" value="PROTEIN SMF"/>
    <property type="match status" value="1"/>
</dbReference>
<dbReference type="InterPro" id="IPR036388">
    <property type="entry name" value="WH-like_DNA-bd_sf"/>
</dbReference>
<proteinExistence type="inferred from homology"/>
<feature type="domain" description="DprA winged helix" evidence="4">
    <location>
        <begin position="396"/>
        <end position="456"/>
    </location>
</feature>
<dbReference type="EMBL" id="CP026538">
    <property type="protein sequence ID" value="QAZ66610.1"/>
    <property type="molecule type" value="Genomic_DNA"/>
</dbReference>
<dbReference type="GO" id="GO:0009294">
    <property type="term" value="P:DNA-mediated transformation"/>
    <property type="evidence" value="ECO:0007669"/>
    <property type="project" value="InterPro"/>
</dbReference>
<dbReference type="Proteomes" id="UP000293296">
    <property type="component" value="Chromosome"/>
</dbReference>
<evidence type="ECO:0000256" key="1">
    <source>
        <dbReference type="ARBA" id="ARBA00006525"/>
    </source>
</evidence>
<dbReference type="NCBIfam" id="TIGR00732">
    <property type="entry name" value="dprA"/>
    <property type="match status" value="1"/>
</dbReference>
<dbReference type="OrthoDB" id="9785707at2"/>
<name>A0A4P6HL29_9BACT</name>
<dbReference type="SUPFAM" id="SSF102405">
    <property type="entry name" value="MCP/YpsA-like"/>
    <property type="match status" value="1"/>
</dbReference>
<dbReference type="RefSeq" id="WP_129350048.1">
    <property type="nucleotide sequence ID" value="NZ_CP026538.1"/>
</dbReference>
<keyword evidence="6" id="KW-1185">Reference proteome</keyword>
<dbReference type="Pfam" id="PF17782">
    <property type="entry name" value="WHD_DprA"/>
    <property type="match status" value="1"/>
</dbReference>
<dbReference type="Pfam" id="PF02481">
    <property type="entry name" value="DNA_processg_A"/>
    <property type="match status" value="1"/>
</dbReference>
<dbReference type="InterPro" id="IPR041614">
    <property type="entry name" value="DprA_WH"/>
</dbReference>
<organism evidence="5 6">
    <name type="scientific">Solidesulfovibrio carbinolicus</name>
    <dbReference type="NCBI Taxonomy" id="296842"/>
    <lineage>
        <taxon>Bacteria</taxon>
        <taxon>Pseudomonadati</taxon>
        <taxon>Thermodesulfobacteriota</taxon>
        <taxon>Desulfovibrionia</taxon>
        <taxon>Desulfovibrionales</taxon>
        <taxon>Desulfovibrionaceae</taxon>
        <taxon>Solidesulfovibrio</taxon>
    </lineage>
</organism>
<dbReference type="InterPro" id="IPR003488">
    <property type="entry name" value="DprA"/>
</dbReference>
<feature type="region of interest" description="Disordered" evidence="2">
    <location>
        <begin position="315"/>
        <end position="397"/>
    </location>
</feature>
<dbReference type="InterPro" id="IPR057666">
    <property type="entry name" value="DrpA_SLOG"/>
</dbReference>
<evidence type="ECO:0000259" key="4">
    <source>
        <dbReference type="Pfam" id="PF17782"/>
    </source>
</evidence>
<evidence type="ECO:0000256" key="2">
    <source>
        <dbReference type="SAM" id="MobiDB-lite"/>
    </source>
</evidence>
<protein>
    <submittedName>
        <fullName evidence="5">DNA-protecting protein DprA</fullName>
    </submittedName>
</protein>